<evidence type="ECO:0000313" key="2">
    <source>
        <dbReference type="EMBL" id="KDR34759.1"/>
    </source>
</evidence>
<gene>
    <name evidence="2" type="ORF">BG57_04150</name>
</gene>
<organism evidence="2 3">
    <name type="scientific">Caballeronia grimmiae</name>
    <dbReference type="NCBI Taxonomy" id="1071679"/>
    <lineage>
        <taxon>Bacteria</taxon>
        <taxon>Pseudomonadati</taxon>
        <taxon>Pseudomonadota</taxon>
        <taxon>Betaproteobacteria</taxon>
        <taxon>Burkholderiales</taxon>
        <taxon>Burkholderiaceae</taxon>
        <taxon>Caballeronia</taxon>
    </lineage>
</organism>
<dbReference type="AlphaFoldDB" id="A0A069P4D5"/>
<dbReference type="Gene3D" id="3.30.420.180">
    <property type="entry name" value="CobE/GbiG C-terminal domain"/>
    <property type="match status" value="1"/>
</dbReference>
<dbReference type="PANTHER" id="PTHR37477:SF1">
    <property type="entry name" value="COBALT-PRECORRIN-5A HYDROLASE"/>
    <property type="match status" value="1"/>
</dbReference>
<dbReference type="EMBL" id="JFHE01000011">
    <property type="protein sequence ID" value="KDR34759.1"/>
    <property type="molecule type" value="Genomic_DNA"/>
</dbReference>
<protein>
    <submittedName>
        <fullName evidence="2">Cobalamin biosynthesis protein CbiG</fullName>
    </submittedName>
</protein>
<dbReference type="InterPro" id="IPR036518">
    <property type="entry name" value="CobE/GbiG_C_sf"/>
</dbReference>
<dbReference type="Pfam" id="PF01890">
    <property type="entry name" value="CbiG_C"/>
    <property type="match status" value="1"/>
</dbReference>
<reference evidence="2 3" key="1">
    <citation type="submission" date="2014-03" db="EMBL/GenBank/DDBJ databases">
        <title>Draft Genome Sequences of Four Burkholderia Strains.</title>
        <authorList>
            <person name="Liu X.Y."/>
            <person name="Li C.X."/>
            <person name="Xu J.H."/>
        </authorList>
    </citation>
    <scope>NUCLEOTIDE SEQUENCE [LARGE SCALE GENOMIC DNA]</scope>
    <source>
        <strain evidence="2 3">R27</strain>
    </source>
</reference>
<feature type="domain" description="CobE/GbiG C-terminal" evidence="1">
    <location>
        <begin position="72"/>
        <end position="188"/>
    </location>
</feature>
<dbReference type="PANTHER" id="PTHR37477">
    <property type="entry name" value="COBALT-PRECORRIN-5A HYDROLASE"/>
    <property type="match status" value="1"/>
</dbReference>
<dbReference type="eggNOG" id="COG2073">
    <property type="taxonomic scope" value="Bacteria"/>
</dbReference>
<dbReference type="GO" id="GO:0009236">
    <property type="term" value="P:cobalamin biosynthetic process"/>
    <property type="evidence" value="ECO:0007669"/>
    <property type="project" value="InterPro"/>
</dbReference>
<dbReference type="STRING" id="1071679.BG57_04150"/>
<comment type="caution">
    <text evidence="2">The sequence shown here is derived from an EMBL/GenBank/DDBJ whole genome shotgun (WGS) entry which is preliminary data.</text>
</comment>
<accession>A0A069P4D5</accession>
<dbReference type="InterPro" id="IPR052553">
    <property type="entry name" value="CbiG_hydrolase"/>
</dbReference>
<dbReference type="InterPro" id="IPR002750">
    <property type="entry name" value="CobE/GbiG_C"/>
</dbReference>
<evidence type="ECO:0000259" key="1">
    <source>
        <dbReference type="Pfam" id="PF01890"/>
    </source>
</evidence>
<proteinExistence type="predicted"/>
<name>A0A069P4D5_9BURK</name>
<dbReference type="SUPFAM" id="SSF159664">
    <property type="entry name" value="CobE/GbiG C-terminal domain-like"/>
    <property type="match status" value="1"/>
</dbReference>
<dbReference type="Proteomes" id="UP000027439">
    <property type="component" value="Unassembled WGS sequence"/>
</dbReference>
<evidence type="ECO:0000313" key="3">
    <source>
        <dbReference type="Proteomes" id="UP000027439"/>
    </source>
</evidence>
<sequence length="199" mass="21097">MPRIVLECHCRRREGRTMRSQARIPASAGDEAHCVIASDALCRTPRIREGRMHGASCHSISMMTISANRRHLAVGIGCRRGASADAIEQAVRAALGATAFLFEDIALVASIAAKANEAGLLAFCEQHGLALQFFRTEEIAEAPASYSPYAGKHMNVDGVCEPCAILATQGGRLVLGKTIVGDVTVAIAMKNAPSDTKVP</sequence>